<dbReference type="Pfam" id="PF01609">
    <property type="entry name" value="DDE_Tnp_1"/>
    <property type="match status" value="1"/>
</dbReference>
<dbReference type="Proteomes" id="UP001596457">
    <property type="component" value="Unassembled WGS sequence"/>
</dbReference>
<accession>A0ABW2SBF7</accession>
<feature type="domain" description="Transposase IS4-like" evidence="1">
    <location>
        <begin position="306"/>
        <end position="445"/>
    </location>
</feature>
<dbReference type="RefSeq" id="WP_382199592.1">
    <property type="nucleotide sequence ID" value="NZ_JBHTBZ010000016.1"/>
</dbReference>
<dbReference type="PANTHER" id="PTHR33803">
    <property type="entry name" value="IS1478 TRANSPOSASE"/>
    <property type="match status" value="1"/>
</dbReference>
<protein>
    <submittedName>
        <fullName evidence="3">IS5 family transposase</fullName>
    </submittedName>
</protein>
<comment type="caution">
    <text evidence="3">The sequence shown here is derived from an EMBL/GenBank/DDBJ whole genome shotgun (WGS) entry which is preliminary data.</text>
</comment>
<sequence>MLFACPATDDFFHSRIDHMIDLRHPLAVLSSRMPWQEIEARVAQVFSRKGRAGVAMPDLDLFGEQVQRAQVSSNAGRPRVPLRTMIALLYLKHAFNESDEGVVERWGETPTWQFFSGQAYFEHHRPCDATTLVKFRQLVGDEGVEELLAQTINVAVELKLIKPQELARVIVDSTVQHKAIAHPTDSRLLETARVKLVEAAKDAGIDLKQTIAKEGKNLSRKAGRYAHARQFKRMRSAIKRQRTIVGRLQREVQRKASVIGVAVQQALADTLNKVQRIVTQSGQRKATDGQRKLYAWHAPEVDCISKGKARTPYEFGVKVGIASTLKGNLIVGARAFHGNPYDGHTLNEQLEQAAILMQDSKAKPTTAFVDLGYRGVDAQNPDVHIWHRGKSKRISEQERKLLRRRQAIEPIIGHLKADHRMGRCHLKGEQGDRLHAVLCAAGYNIRWLLRMIAKKGVPFLQRLYLRLCTMAGGQPSWWLTLRTWLAGTPRWPESRAVGV</sequence>
<evidence type="ECO:0000313" key="4">
    <source>
        <dbReference type="Proteomes" id="UP001596457"/>
    </source>
</evidence>
<dbReference type="InterPro" id="IPR008490">
    <property type="entry name" value="Transposase_InsH_N"/>
</dbReference>
<name>A0ABW2SBF7_9BURK</name>
<feature type="domain" description="Transposase InsH N-terminal" evidence="2">
    <location>
        <begin position="71"/>
        <end position="137"/>
    </location>
</feature>
<dbReference type="InterPro" id="IPR002559">
    <property type="entry name" value="Transposase_11"/>
</dbReference>
<dbReference type="PANTHER" id="PTHR33803:SF3">
    <property type="entry name" value="BLL1974 PROTEIN"/>
    <property type="match status" value="1"/>
</dbReference>
<evidence type="ECO:0000259" key="1">
    <source>
        <dbReference type="Pfam" id="PF01609"/>
    </source>
</evidence>
<keyword evidence="4" id="KW-1185">Reference proteome</keyword>
<dbReference type="NCBIfam" id="NF033578">
    <property type="entry name" value="transpos_IS5_1"/>
    <property type="match status" value="1"/>
</dbReference>
<proteinExistence type="predicted"/>
<dbReference type="EMBL" id="JBHTBZ010000016">
    <property type="protein sequence ID" value="MFC7460312.1"/>
    <property type="molecule type" value="Genomic_DNA"/>
</dbReference>
<dbReference type="InterPro" id="IPR047710">
    <property type="entry name" value="Transpos_IS5-like"/>
</dbReference>
<organism evidence="3 4">
    <name type="scientific">Hydrogenophaga defluvii</name>
    <dbReference type="NCBI Taxonomy" id="249410"/>
    <lineage>
        <taxon>Bacteria</taxon>
        <taxon>Pseudomonadati</taxon>
        <taxon>Pseudomonadota</taxon>
        <taxon>Betaproteobacteria</taxon>
        <taxon>Burkholderiales</taxon>
        <taxon>Comamonadaceae</taxon>
        <taxon>Hydrogenophaga</taxon>
    </lineage>
</organism>
<dbReference type="Pfam" id="PF05598">
    <property type="entry name" value="DUF772"/>
    <property type="match status" value="1"/>
</dbReference>
<gene>
    <name evidence="3" type="ORF">ACFQU0_07690</name>
</gene>
<reference evidence="4" key="1">
    <citation type="journal article" date="2019" name="Int. J. Syst. Evol. Microbiol.">
        <title>The Global Catalogue of Microorganisms (GCM) 10K type strain sequencing project: providing services to taxonomists for standard genome sequencing and annotation.</title>
        <authorList>
            <consortium name="The Broad Institute Genomics Platform"/>
            <consortium name="The Broad Institute Genome Sequencing Center for Infectious Disease"/>
            <person name="Wu L."/>
            <person name="Ma J."/>
        </authorList>
    </citation>
    <scope>NUCLEOTIDE SEQUENCE [LARGE SCALE GENOMIC DNA]</scope>
    <source>
        <strain evidence="4">CCUG 53903</strain>
    </source>
</reference>
<evidence type="ECO:0000313" key="3">
    <source>
        <dbReference type="EMBL" id="MFC7460312.1"/>
    </source>
</evidence>
<evidence type="ECO:0000259" key="2">
    <source>
        <dbReference type="Pfam" id="PF05598"/>
    </source>
</evidence>